<evidence type="ECO:0000256" key="1">
    <source>
        <dbReference type="SAM" id="Coils"/>
    </source>
</evidence>
<evidence type="ECO:0000256" key="2">
    <source>
        <dbReference type="SAM" id="Phobius"/>
    </source>
</evidence>
<gene>
    <name evidence="3" type="ORF">AVLFYP127_00363</name>
</gene>
<feature type="transmembrane region" description="Helical" evidence="2">
    <location>
        <begin position="7"/>
        <end position="27"/>
    </location>
</feature>
<feature type="transmembrane region" description="Helical" evidence="2">
    <location>
        <begin position="170"/>
        <end position="188"/>
    </location>
</feature>
<evidence type="ECO:0000313" key="3">
    <source>
        <dbReference type="EMBL" id="VYS97537.1"/>
    </source>
</evidence>
<keyword evidence="2" id="KW-0812">Transmembrane</keyword>
<keyword evidence="2" id="KW-0472">Membrane</keyword>
<feature type="coiled-coil region" evidence="1">
    <location>
        <begin position="64"/>
        <end position="91"/>
    </location>
</feature>
<accession>A0A6N2SVF3</accession>
<keyword evidence="1" id="KW-0175">Coiled coil</keyword>
<feature type="transmembrane region" description="Helical" evidence="2">
    <location>
        <begin position="33"/>
        <end position="54"/>
    </location>
</feature>
<name>A0A6N2SVF3_9FIRM</name>
<organism evidence="3">
    <name type="scientific">Anaerococcus vaginalis</name>
    <dbReference type="NCBI Taxonomy" id="33037"/>
    <lineage>
        <taxon>Bacteria</taxon>
        <taxon>Bacillati</taxon>
        <taxon>Bacillota</taxon>
        <taxon>Tissierellia</taxon>
        <taxon>Tissierellales</taxon>
        <taxon>Peptoniphilaceae</taxon>
        <taxon>Anaerococcus</taxon>
    </lineage>
</organism>
<sequence length="230" mass="27734">MRSVIKFISYALLIILLPSFVMLFVTSLDTSNFMLIFLGQILVFLILLSFYFLIRKNTKKYEDKTKKEIENEKNIEKLKKLRNEKISYKSKANITKQIIDISYSKEECENLKKYTSTYDDMIFYYSALIKNERDDRKNYKQKRDNFIKRYKNRHFIFPDYKENLKTSIKWIGVFLIFSLISYLNPFKFIKNQEIYGIVVLLNFTFNLALVVNTIIWILRSLKSYWAKNLL</sequence>
<reference evidence="3" key="1">
    <citation type="submission" date="2019-11" db="EMBL/GenBank/DDBJ databases">
        <authorList>
            <person name="Feng L."/>
        </authorList>
    </citation>
    <scope>NUCLEOTIDE SEQUENCE</scope>
    <source>
        <strain evidence="3">AvaginalisLFYP127</strain>
    </source>
</reference>
<protein>
    <submittedName>
        <fullName evidence="3">Uncharacterized protein</fullName>
    </submittedName>
</protein>
<dbReference type="RefSeq" id="WP_156328956.1">
    <property type="nucleotide sequence ID" value="NZ_CACRSW010000023.1"/>
</dbReference>
<dbReference type="EMBL" id="CACRSW010000023">
    <property type="protein sequence ID" value="VYS97537.1"/>
    <property type="molecule type" value="Genomic_DNA"/>
</dbReference>
<proteinExistence type="predicted"/>
<keyword evidence="2" id="KW-1133">Transmembrane helix</keyword>
<dbReference type="AlphaFoldDB" id="A0A6N2SVF3"/>
<feature type="transmembrane region" description="Helical" evidence="2">
    <location>
        <begin position="194"/>
        <end position="218"/>
    </location>
</feature>